<keyword evidence="3" id="KW-1185">Reference proteome</keyword>
<dbReference type="Proteomes" id="UP000557717">
    <property type="component" value="Unassembled WGS sequence"/>
</dbReference>
<dbReference type="EMBL" id="JACHFD010000004">
    <property type="protein sequence ID" value="MBB5351005.1"/>
    <property type="molecule type" value="Genomic_DNA"/>
</dbReference>
<dbReference type="AlphaFoldDB" id="A0A840UZ36"/>
<keyword evidence="1" id="KW-0812">Transmembrane</keyword>
<evidence type="ECO:0000313" key="3">
    <source>
        <dbReference type="Proteomes" id="UP000557717"/>
    </source>
</evidence>
<dbReference type="RefSeq" id="WP_184016776.1">
    <property type="nucleotide sequence ID" value="NZ_JACHFD010000004.1"/>
</dbReference>
<name>A0A840UZ36_9BACT</name>
<accession>A0A840UZ36</accession>
<protein>
    <submittedName>
        <fullName evidence="2">Uncharacterized protein (TIGR03663 family)</fullName>
    </submittedName>
</protein>
<comment type="caution">
    <text evidence="2">The sequence shown here is derived from an EMBL/GenBank/DDBJ whole genome shotgun (WGS) entry which is preliminary data.</text>
</comment>
<reference evidence="2 3" key="1">
    <citation type="submission" date="2020-08" db="EMBL/GenBank/DDBJ databases">
        <title>Genomic Encyclopedia of Type Strains, Phase IV (KMG-IV): sequencing the most valuable type-strain genomes for metagenomic binning, comparative biology and taxonomic classification.</title>
        <authorList>
            <person name="Goeker M."/>
        </authorList>
    </citation>
    <scope>NUCLEOTIDE SEQUENCE [LARGE SCALE GENOMIC DNA]</scope>
    <source>
        <strain evidence="2 3">YC6886</strain>
    </source>
</reference>
<feature type="transmembrane region" description="Helical" evidence="1">
    <location>
        <begin position="290"/>
        <end position="307"/>
    </location>
</feature>
<feature type="transmembrane region" description="Helical" evidence="1">
    <location>
        <begin position="108"/>
        <end position="126"/>
    </location>
</feature>
<evidence type="ECO:0000256" key="1">
    <source>
        <dbReference type="SAM" id="Phobius"/>
    </source>
</evidence>
<dbReference type="PANTHER" id="PTHR41710">
    <property type="entry name" value="GLYCOSYL TRANSFERASE, FAMILY 39"/>
    <property type="match status" value="1"/>
</dbReference>
<organism evidence="2 3">
    <name type="scientific">Haloferula luteola</name>
    <dbReference type="NCBI Taxonomy" id="595692"/>
    <lineage>
        <taxon>Bacteria</taxon>
        <taxon>Pseudomonadati</taxon>
        <taxon>Verrucomicrobiota</taxon>
        <taxon>Verrucomicrobiia</taxon>
        <taxon>Verrucomicrobiales</taxon>
        <taxon>Verrucomicrobiaceae</taxon>
        <taxon>Haloferula</taxon>
    </lineage>
</organism>
<feature type="transmembrane region" description="Helical" evidence="1">
    <location>
        <begin position="267"/>
        <end position="283"/>
    </location>
</feature>
<dbReference type="InterPro" id="IPR019962">
    <property type="entry name" value="CHP03663"/>
</dbReference>
<sequence>MNRYTVFWLLILSLAGWLRFHDLDNRPVHADEATGARIVARALDGDYRFDPVHYHGPVFHRLGQWTSSLAGHHRWQEMEMLPLRQLTALAGLLTVALPLLGVRRFGQAPMLVSSLLLATSPLLVYYSRMFIHESLLALFGGLVLVQLASGRAYGAIGFWLGLMYATKETFVLTLAGWGIAAVLLWGLLGKSRPPVRDLFQKHRGDFMIGIVSFLAISLAFYTDGFRHWQGAIDAVRTYFIYDTTEGHDKAAWWYLDFLAWPLKSGGLWWWTGAPLILAILAAWKCRTRTVRFLALAILAQLAVYSAIAYKTPWLMVLPWAQVLLLAGFSLRIVPPGNSWRWGAACVLTTLVSWQTLQSWRSSFVYPSEARNRFAYVPTSPDMENLNGWLDQLAAAYPELPLSPIGIIGHGYWPLPWYLRQRGPVGHWDHPPASLARLPLVFSMVDLTAELAETHVPIPRGLRDGNPVMVWVRNDFWDASVAQPHP</sequence>
<dbReference type="PANTHER" id="PTHR41710:SF2">
    <property type="entry name" value="GLYCOSYL TRANSFERASE FAMILY 39_83 DOMAIN-CONTAINING PROTEIN"/>
    <property type="match status" value="1"/>
</dbReference>
<evidence type="ECO:0000313" key="2">
    <source>
        <dbReference type="EMBL" id="MBB5351005.1"/>
    </source>
</evidence>
<gene>
    <name evidence="2" type="ORF">HNR46_001239</name>
</gene>
<feature type="transmembrane region" description="Helical" evidence="1">
    <location>
        <begin position="170"/>
        <end position="188"/>
    </location>
</feature>
<feature type="transmembrane region" description="Helical" evidence="1">
    <location>
        <begin position="204"/>
        <end position="221"/>
    </location>
</feature>
<keyword evidence="1" id="KW-0472">Membrane</keyword>
<feature type="transmembrane region" description="Helical" evidence="1">
    <location>
        <begin position="83"/>
        <end position="102"/>
    </location>
</feature>
<feature type="transmembrane region" description="Helical" evidence="1">
    <location>
        <begin position="6"/>
        <end position="21"/>
    </location>
</feature>
<proteinExistence type="predicted"/>
<feature type="transmembrane region" description="Helical" evidence="1">
    <location>
        <begin position="138"/>
        <end position="164"/>
    </location>
</feature>
<keyword evidence="1" id="KW-1133">Transmembrane helix</keyword>